<dbReference type="InterPro" id="IPR011990">
    <property type="entry name" value="TPR-like_helical_dom_sf"/>
</dbReference>
<dbReference type="PANTHER" id="PTHR12760">
    <property type="entry name" value="TETRATRICOPEPTIDE REPEAT PROTEIN"/>
    <property type="match status" value="1"/>
</dbReference>
<dbReference type="InterPro" id="IPR039856">
    <property type="entry name" value="EMC2-like"/>
</dbReference>
<keyword evidence="1" id="KW-0677">Repeat</keyword>
<dbReference type="SUPFAM" id="SSF48452">
    <property type="entry name" value="TPR-like"/>
    <property type="match status" value="1"/>
</dbReference>
<evidence type="ECO:0000256" key="3">
    <source>
        <dbReference type="PROSITE-ProRule" id="PRU00339"/>
    </source>
</evidence>
<dbReference type="AlphaFoldDB" id="A0A0B7JYA4"/>
<feature type="domain" description="EMC2 TPR-like" evidence="5">
    <location>
        <begin position="93"/>
        <end position="201"/>
    </location>
</feature>
<comment type="function">
    <text evidence="4">Part of the endoplasmic reticulum membrane protein complex (EMC) that enables the energy-independent insertion into endoplasmic reticulum membranes of newly synthesized membrane proteins.</text>
</comment>
<comment type="subunit">
    <text evidence="4">Component of the ER membrane protein complex (EMC).</text>
</comment>
<proteinExistence type="inferred from homology"/>
<comment type="similarity">
    <text evidence="4">Belongs to the EMC2 family.</text>
</comment>
<dbReference type="EMBL" id="CDPU01000008">
    <property type="protein sequence ID" value="CEO47630.1"/>
    <property type="molecule type" value="Genomic_DNA"/>
</dbReference>
<comment type="subcellular location">
    <subcellularLocation>
        <location evidence="4">Endoplasmic reticulum membrane</location>
        <topology evidence="4">Peripheral membrane protein</topology>
        <orientation evidence="4">Cytoplasmic side</orientation>
    </subcellularLocation>
</comment>
<keyword evidence="4" id="KW-0256">Endoplasmic reticulum</keyword>
<dbReference type="FunFam" id="1.25.40.10:FF:001208">
    <property type="entry name" value="Tetratricopeptide repeat domain-containing protein"/>
    <property type="match status" value="1"/>
</dbReference>
<dbReference type="InterPro" id="IPR055217">
    <property type="entry name" value="TPR_EMC2"/>
</dbReference>
<dbReference type="Pfam" id="PF22890">
    <property type="entry name" value="TPR_EMC2"/>
    <property type="match status" value="1"/>
</dbReference>
<keyword evidence="2 3" id="KW-0802">TPR repeat</keyword>
<protein>
    <recommendedName>
        <fullName evidence="4">ER membrane protein complex subunit 2</fullName>
    </recommendedName>
</protein>
<evidence type="ECO:0000256" key="2">
    <source>
        <dbReference type="ARBA" id="ARBA00022803"/>
    </source>
</evidence>
<organism evidence="6">
    <name type="scientific">Bionectria ochroleuca</name>
    <name type="common">Gliocladium roseum</name>
    <dbReference type="NCBI Taxonomy" id="29856"/>
    <lineage>
        <taxon>Eukaryota</taxon>
        <taxon>Fungi</taxon>
        <taxon>Dikarya</taxon>
        <taxon>Ascomycota</taxon>
        <taxon>Pezizomycotina</taxon>
        <taxon>Sordariomycetes</taxon>
        <taxon>Hypocreomycetidae</taxon>
        <taxon>Hypocreales</taxon>
        <taxon>Bionectriaceae</taxon>
        <taxon>Clonostachys</taxon>
    </lineage>
</organism>
<accession>A0A0B7JYA4</accession>
<reference evidence="6" key="1">
    <citation type="submission" date="2015-01" db="EMBL/GenBank/DDBJ databases">
        <authorList>
            <person name="Durling Mikael"/>
        </authorList>
    </citation>
    <scope>NUCLEOTIDE SEQUENCE</scope>
</reference>
<keyword evidence="4" id="KW-0472">Membrane</keyword>
<sequence>MAPSLLGPQGHLSPAEALQLAQQAPEILRNNPKAISSSPLVSLFTASETADLWTVYTNLLVACLRTKNDQSAHECLDRLVLRFGEKNEQIMALQGLVKEAEAESRDQLQAVLGEYDSILKENSSNIPIAKRKVALLRSMGSIPEAITSLTALLDFTPTDAEGWAELSDLYLTQGLYSQAIFSLEEVLVLVPNAWNVHARLGEILLMAASSETESSNRHHAEALKRFCRSIELCDDYLRGYYGLKKVTDQVLSQAGKSKKQDADEPRLPDQKQVEKLNQVATAKLGEIVRRYNAKEKLWQGYDADEIAAAKTLLEASAPQLVR</sequence>
<dbReference type="PROSITE" id="PS50005">
    <property type="entry name" value="TPR"/>
    <property type="match status" value="1"/>
</dbReference>
<evidence type="ECO:0000259" key="5">
    <source>
        <dbReference type="Pfam" id="PF22890"/>
    </source>
</evidence>
<dbReference type="GO" id="GO:0072546">
    <property type="term" value="C:EMC complex"/>
    <property type="evidence" value="ECO:0007669"/>
    <property type="project" value="UniProtKB-UniRule"/>
</dbReference>
<name>A0A0B7JYA4_BIOOC</name>
<evidence type="ECO:0000313" key="6">
    <source>
        <dbReference type="EMBL" id="CEO47630.1"/>
    </source>
</evidence>
<feature type="repeat" description="TPR" evidence="3">
    <location>
        <begin position="160"/>
        <end position="193"/>
    </location>
</feature>
<evidence type="ECO:0000256" key="1">
    <source>
        <dbReference type="ARBA" id="ARBA00022737"/>
    </source>
</evidence>
<dbReference type="InterPro" id="IPR019734">
    <property type="entry name" value="TPR_rpt"/>
</dbReference>
<dbReference type="Gene3D" id="1.25.40.10">
    <property type="entry name" value="Tetratricopeptide repeat domain"/>
    <property type="match status" value="1"/>
</dbReference>
<evidence type="ECO:0000256" key="4">
    <source>
        <dbReference type="RuleBase" id="RU367091"/>
    </source>
</evidence>
<gene>
    <name evidence="6" type="ORF">BN869_000003685_1</name>
</gene>